<keyword evidence="1" id="KW-0472">Membrane</keyword>
<dbReference type="RefSeq" id="WP_183656597.1">
    <property type="nucleotide sequence ID" value="NZ_BAAAXX010000162.1"/>
</dbReference>
<keyword evidence="3" id="KW-1185">Reference proteome</keyword>
<feature type="transmembrane region" description="Helical" evidence="1">
    <location>
        <begin position="85"/>
        <end position="104"/>
    </location>
</feature>
<evidence type="ECO:0008006" key="4">
    <source>
        <dbReference type="Google" id="ProtNLM"/>
    </source>
</evidence>
<feature type="transmembrane region" description="Helical" evidence="1">
    <location>
        <begin position="252"/>
        <end position="272"/>
    </location>
</feature>
<accession>A0A7W5V873</accession>
<keyword evidence="1" id="KW-0812">Transmembrane</keyword>
<sequence length="442" mass="46083">MKIIVEPIDELVEQLRPRLARAVEPLQVAAALESEGLNDKLARERYGHADVFSLAESVYARLVRAEPAPPAEAGRDTTWRSLVHGPLYAMPAALLPAVTALVGVESLMPGLVVTTGIGWVLGSVLSRLAYGLTGLGAPASAAMTLRRGLVLGVIVAGGTALLWGPVSMVVLAVAQLTFQVCSGILLFHRREGLLALLMLPATVAGAGYVVVGEPVVALVAVALGVLSIGAVACAAVLLTRHGRPERPVRGQFTADLALALVYSALTAGFLLLAEGAYVVSRPDLAVAGAGLVLGMGVLEWRAHRFESAVRGVVRQVCYPVEFTAQGHRLLLRGLLCCLAALTCLTVAVLAMTEVSLQGVVMAAAHVVLGGAYFVAFLLANQGRLVELCLAQGAALLVHQGAGPLLPEGPLADVLLFLAACLLLLSLLLALMSGSLKDVWHYR</sequence>
<organism evidence="2 3">
    <name type="scientific">Nonomuraea dietziae</name>
    <dbReference type="NCBI Taxonomy" id="65515"/>
    <lineage>
        <taxon>Bacteria</taxon>
        <taxon>Bacillati</taxon>
        <taxon>Actinomycetota</taxon>
        <taxon>Actinomycetes</taxon>
        <taxon>Streptosporangiales</taxon>
        <taxon>Streptosporangiaceae</taxon>
        <taxon>Nonomuraea</taxon>
    </lineage>
</organism>
<keyword evidence="1" id="KW-1133">Transmembrane helix</keyword>
<feature type="transmembrane region" description="Helical" evidence="1">
    <location>
        <begin position="356"/>
        <end position="377"/>
    </location>
</feature>
<gene>
    <name evidence="2" type="ORF">FHR33_006944</name>
</gene>
<feature type="transmembrane region" description="Helical" evidence="1">
    <location>
        <begin position="329"/>
        <end position="350"/>
    </location>
</feature>
<evidence type="ECO:0000313" key="2">
    <source>
        <dbReference type="EMBL" id="MBB3731084.1"/>
    </source>
</evidence>
<reference evidence="2 3" key="1">
    <citation type="submission" date="2020-08" db="EMBL/GenBank/DDBJ databases">
        <title>Sequencing the genomes of 1000 actinobacteria strains.</title>
        <authorList>
            <person name="Klenk H.-P."/>
        </authorList>
    </citation>
    <scope>NUCLEOTIDE SEQUENCE [LARGE SCALE GENOMIC DNA]</scope>
    <source>
        <strain evidence="2 3">DSM 44320</strain>
    </source>
</reference>
<protein>
    <recommendedName>
        <fullName evidence="4">Integral membrane protein</fullName>
    </recommendedName>
</protein>
<name>A0A7W5V873_9ACTN</name>
<feature type="transmembrane region" description="Helical" evidence="1">
    <location>
        <begin position="194"/>
        <end position="211"/>
    </location>
</feature>
<proteinExistence type="predicted"/>
<evidence type="ECO:0000256" key="1">
    <source>
        <dbReference type="SAM" id="Phobius"/>
    </source>
</evidence>
<feature type="transmembrane region" description="Helical" evidence="1">
    <location>
        <begin position="413"/>
        <end position="435"/>
    </location>
</feature>
<dbReference type="GeneID" id="95393199"/>
<feature type="transmembrane region" description="Helical" evidence="1">
    <location>
        <begin position="144"/>
        <end position="163"/>
    </location>
</feature>
<dbReference type="Proteomes" id="UP000579945">
    <property type="component" value="Unassembled WGS sequence"/>
</dbReference>
<comment type="caution">
    <text evidence="2">The sequence shown here is derived from an EMBL/GenBank/DDBJ whole genome shotgun (WGS) entry which is preliminary data.</text>
</comment>
<dbReference type="EMBL" id="JACIBV010000001">
    <property type="protein sequence ID" value="MBB3731084.1"/>
    <property type="molecule type" value="Genomic_DNA"/>
</dbReference>
<dbReference type="AlphaFoldDB" id="A0A7W5V873"/>
<feature type="transmembrane region" description="Helical" evidence="1">
    <location>
        <begin position="217"/>
        <end position="240"/>
    </location>
</feature>
<evidence type="ECO:0000313" key="3">
    <source>
        <dbReference type="Proteomes" id="UP000579945"/>
    </source>
</evidence>
<feature type="transmembrane region" description="Helical" evidence="1">
    <location>
        <begin position="110"/>
        <end position="132"/>
    </location>
</feature>